<name>A0A7L4UPP9_BALHA</name>
<accession>A0A7L4UPP9</accession>
<evidence type="ECO:0000313" key="3">
    <source>
        <dbReference type="Proteomes" id="UP000251835"/>
    </source>
</evidence>
<dbReference type="InterPro" id="IPR025324">
    <property type="entry name" value="DUF4230"/>
</dbReference>
<sequence>MDSMIEIILITLIVLLFVFLGIEIRNYFFNKRNQKPKVAASVLLEKINTICKLATVQGTFKEIVNYQDSKRFFKMIPFEKKALVLVDAIALVGFDLNKMDVRVEEEKRRIIIENFPDPEVISIDTNIQYYDVQETGFNKFSTRNFTELNQLAKETISEKIEESNLATLANKQAIEALDLVEYLAQSMGWHLQMKFLQESKPVKKIAKKTNKEE</sequence>
<dbReference type="OrthoDB" id="359931at2"/>
<reference evidence="2 3" key="1">
    <citation type="submission" date="2018-05" db="EMBL/GenBank/DDBJ databases">
        <title>Genomic Encyclopedia of Type Strains, Phase IV (KMG-IV): sequencing the most valuable type-strain genomes for metagenomic binning, comparative biology and taxonomic classification.</title>
        <authorList>
            <person name="Goeker M."/>
        </authorList>
    </citation>
    <scope>NUCLEOTIDE SEQUENCE [LARGE SCALE GENOMIC DNA]</scope>
    <source>
        <strain evidence="2 3">DSM 28579</strain>
    </source>
</reference>
<feature type="transmembrane region" description="Helical" evidence="1">
    <location>
        <begin position="6"/>
        <end position="28"/>
    </location>
</feature>
<dbReference type="EMBL" id="QENZ01000003">
    <property type="protein sequence ID" value="PVX51748.1"/>
    <property type="molecule type" value="Genomic_DNA"/>
</dbReference>
<evidence type="ECO:0000256" key="1">
    <source>
        <dbReference type="SAM" id="Phobius"/>
    </source>
</evidence>
<proteinExistence type="predicted"/>
<comment type="caution">
    <text evidence="2">The sequence shown here is derived from an EMBL/GenBank/DDBJ whole genome shotgun (WGS) entry which is preliminary data.</text>
</comment>
<keyword evidence="1" id="KW-0472">Membrane</keyword>
<keyword evidence="1" id="KW-0812">Transmembrane</keyword>
<gene>
    <name evidence="2" type="ORF">C7377_0033</name>
</gene>
<dbReference type="Pfam" id="PF14014">
    <property type="entry name" value="DUF4230"/>
    <property type="match status" value="1"/>
</dbReference>
<organism evidence="2 3">
    <name type="scientific">Balneicella halophila</name>
    <dbReference type="NCBI Taxonomy" id="1537566"/>
    <lineage>
        <taxon>Bacteria</taxon>
        <taxon>Pseudomonadati</taxon>
        <taxon>Bacteroidota</taxon>
        <taxon>Bacteroidia</taxon>
        <taxon>Bacteroidales</taxon>
        <taxon>Balneicellaceae</taxon>
        <taxon>Balneicella</taxon>
    </lineage>
</organism>
<dbReference type="AlphaFoldDB" id="A0A7L4UPP9"/>
<dbReference type="Proteomes" id="UP000251835">
    <property type="component" value="Unassembled WGS sequence"/>
</dbReference>
<dbReference type="RefSeq" id="WP_116495323.1">
    <property type="nucleotide sequence ID" value="NZ_QENZ01000003.1"/>
</dbReference>
<evidence type="ECO:0000313" key="2">
    <source>
        <dbReference type="EMBL" id="PVX51748.1"/>
    </source>
</evidence>
<protein>
    <submittedName>
        <fullName evidence="2">Uncharacterized protein DUF4230</fullName>
    </submittedName>
</protein>
<keyword evidence="3" id="KW-1185">Reference proteome</keyword>
<keyword evidence="1" id="KW-1133">Transmembrane helix</keyword>